<evidence type="ECO:0000313" key="2">
    <source>
        <dbReference type="Proteomes" id="UP000275676"/>
    </source>
</evidence>
<reference evidence="1 2" key="1">
    <citation type="submission" date="2018-12" db="EMBL/GenBank/DDBJ databases">
        <authorList>
            <consortium name="Pathogen Informatics"/>
        </authorList>
    </citation>
    <scope>NUCLEOTIDE SEQUENCE [LARGE SCALE GENOMIC DNA]</scope>
    <source>
        <strain evidence="1 2">NCTC10047</strain>
    </source>
</reference>
<dbReference type="AlphaFoldDB" id="A0A3S4G7M8"/>
<sequence length="69" mass="7823">MNDVAVFIGPGDFFVAQFDLLKMVMLLKGRILDVVHSRRDLHQLDVFQCGVEILNLLACIVDLVPLELR</sequence>
<organism evidence="1 2">
    <name type="scientific">Salmonella enterica subsp. arizonae</name>
    <dbReference type="NCBI Taxonomy" id="59203"/>
    <lineage>
        <taxon>Bacteria</taxon>
        <taxon>Pseudomonadati</taxon>
        <taxon>Pseudomonadota</taxon>
        <taxon>Gammaproteobacteria</taxon>
        <taxon>Enterobacterales</taxon>
        <taxon>Enterobacteriaceae</taxon>
        <taxon>Salmonella</taxon>
    </lineage>
</organism>
<gene>
    <name evidence="1" type="ORF">NCTC10047_03083</name>
</gene>
<evidence type="ECO:0000313" key="1">
    <source>
        <dbReference type="EMBL" id="VEA77175.1"/>
    </source>
</evidence>
<dbReference type="EMBL" id="LR134156">
    <property type="protein sequence ID" value="VEA77175.1"/>
    <property type="molecule type" value="Genomic_DNA"/>
</dbReference>
<protein>
    <submittedName>
        <fullName evidence="1">Uncharacterized protein</fullName>
    </submittedName>
</protein>
<name>A0A3S4G7M8_SALER</name>
<dbReference type="Proteomes" id="UP000275676">
    <property type="component" value="Chromosome"/>
</dbReference>
<proteinExistence type="predicted"/>
<accession>A0A3S4G7M8</accession>